<accession>A0A1H3G1K5</accession>
<feature type="non-terminal residue" evidence="1">
    <location>
        <position position="1"/>
    </location>
</feature>
<dbReference type="EMBL" id="FNOM01000055">
    <property type="protein sequence ID" value="SDX96229.1"/>
    <property type="molecule type" value="Genomic_DNA"/>
</dbReference>
<dbReference type="RefSeq" id="WP_176847396.1">
    <property type="nucleotide sequence ID" value="NZ_FNOM01000055.1"/>
</dbReference>
<name>A0A1H3G1K5_9RHOB</name>
<dbReference type="Proteomes" id="UP000198539">
    <property type="component" value="Unassembled WGS sequence"/>
</dbReference>
<keyword evidence="2" id="KW-1185">Reference proteome</keyword>
<dbReference type="STRING" id="564137.SAMN04488238_1551"/>
<evidence type="ECO:0000313" key="2">
    <source>
        <dbReference type="Proteomes" id="UP000198539"/>
    </source>
</evidence>
<protein>
    <submittedName>
        <fullName evidence="1">Uncharacterized protein</fullName>
    </submittedName>
</protein>
<proteinExistence type="predicted"/>
<gene>
    <name evidence="1" type="ORF">SAMN04488238_1551</name>
</gene>
<organism evidence="1 2">
    <name type="scientific">Roseicitreum antarcticum</name>
    <dbReference type="NCBI Taxonomy" id="564137"/>
    <lineage>
        <taxon>Bacteria</taxon>
        <taxon>Pseudomonadati</taxon>
        <taxon>Pseudomonadota</taxon>
        <taxon>Alphaproteobacteria</taxon>
        <taxon>Rhodobacterales</taxon>
        <taxon>Paracoccaceae</taxon>
        <taxon>Roseicitreum</taxon>
    </lineage>
</organism>
<sequence length="75" mass="8832">WLERDIDFETGELTGPEQYVCEVDGQRRDPYRMWTYLKPITKAEYDSLNHRISMIPAMRATLAKVDLTKTPMLPE</sequence>
<dbReference type="AlphaFoldDB" id="A0A1H3G1K5"/>
<evidence type="ECO:0000313" key="1">
    <source>
        <dbReference type="EMBL" id="SDX96229.1"/>
    </source>
</evidence>
<reference evidence="1 2" key="1">
    <citation type="submission" date="2016-10" db="EMBL/GenBank/DDBJ databases">
        <authorList>
            <person name="de Groot N.N."/>
        </authorList>
    </citation>
    <scope>NUCLEOTIDE SEQUENCE [LARGE SCALE GENOMIC DNA]</scope>
    <source>
        <strain evidence="1 2">CGMCC 1.8894</strain>
    </source>
</reference>